<dbReference type="EMBL" id="PPEI02000009">
    <property type="protein sequence ID" value="PWN59971.1"/>
    <property type="molecule type" value="Genomic_DNA"/>
</dbReference>
<organism evidence="8 9">
    <name type="scientific">Chryseobacterium oncorhynchi</name>
    <dbReference type="NCBI Taxonomy" id="741074"/>
    <lineage>
        <taxon>Bacteria</taxon>
        <taxon>Pseudomonadati</taxon>
        <taxon>Bacteroidota</taxon>
        <taxon>Flavobacteriia</taxon>
        <taxon>Flavobacteriales</taxon>
        <taxon>Weeksellaceae</taxon>
        <taxon>Chryseobacterium group</taxon>
        <taxon>Chryseobacterium</taxon>
    </lineage>
</organism>
<evidence type="ECO:0000256" key="2">
    <source>
        <dbReference type="ARBA" id="ARBA00022475"/>
    </source>
</evidence>
<reference evidence="8" key="1">
    <citation type="submission" date="2018-04" db="EMBL/GenBank/DDBJ databases">
        <title>Draft Genome Sequences of Chryseobacterium lactis NCTC11390T isolated from milk, Chryseobacterium oncorhynchi 701B-08T from rainbow trout, and Chryseobacterium viscerum 687B-08T from diseased fish.</title>
        <authorList>
            <person name="Jeong J.-J."/>
            <person name="Lee Y.J."/>
            <person name="Pathiraja D."/>
            <person name="Park B."/>
            <person name="Choi I.-G."/>
            <person name="Kim K.D."/>
        </authorList>
    </citation>
    <scope>NUCLEOTIDE SEQUENCE [LARGE SCALE GENOMIC DNA]</scope>
    <source>
        <strain evidence="8">701B-08</strain>
    </source>
</reference>
<feature type="transmembrane region" description="Helical" evidence="6">
    <location>
        <begin position="116"/>
        <end position="138"/>
    </location>
</feature>
<dbReference type="Gene3D" id="3.40.50.300">
    <property type="entry name" value="P-loop containing nucleotide triphosphate hydrolases"/>
    <property type="match status" value="1"/>
</dbReference>
<gene>
    <name evidence="8" type="ORF">C1638_020605</name>
</gene>
<evidence type="ECO:0000256" key="5">
    <source>
        <dbReference type="ARBA" id="ARBA00023136"/>
    </source>
</evidence>
<feature type="transmembrane region" description="Helical" evidence="6">
    <location>
        <begin position="337"/>
        <end position="356"/>
    </location>
</feature>
<feature type="transmembrane region" description="Helical" evidence="6">
    <location>
        <begin position="62"/>
        <end position="80"/>
    </location>
</feature>
<comment type="caution">
    <text evidence="8">The sequence shown here is derived from an EMBL/GenBank/DDBJ whole genome shotgun (WGS) entry which is preliminary data.</text>
</comment>
<keyword evidence="9" id="KW-1185">Reference proteome</keyword>
<keyword evidence="3 6" id="KW-0812">Transmembrane</keyword>
<evidence type="ECO:0000256" key="4">
    <source>
        <dbReference type="ARBA" id="ARBA00022989"/>
    </source>
</evidence>
<dbReference type="InterPro" id="IPR032689">
    <property type="entry name" value="TraG-D_C"/>
</dbReference>
<feature type="transmembrane region" description="Helical" evidence="6">
    <location>
        <begin position="16"/>
        <end position="37"/>
    </location>
</feature>
<dbReference type="Proteomes" id="UP000236182">
    <property type="component" value="Unassembled WGS sequence"/>
</dbReference>
<comment type="subcellular location">
    <subcellularLocation>
        <location evidence="1">Cell membrane</location>
        <topology evidence="1">Multi-pass membrane protein</topology>
    </subcellularLocation>
</comment>
<keyword evidence="4 6" id="KW-1133">Transmembrane helix</keyword>
<dbReference type="PANTHER" id="PTHR37937">
    <property type="entry name" value="CONJUGATIVE TRANSFER: DNA TRANSPORT"/>
    <property type="match status" value="1"/>
</dbReference>
<dbReference type="InterPro" id="IPR027417">
    <property type="entry name" value="P-loop_NTPase"/>
</dbReference>
<accession>A0A316WEY3</accession>
<dbReference type="PANTHER" id="PTHR37937:SF1">
    <property type="entry name" value="CONJUGATIVE TRANSFER: DNA TRANSPORT"/>
    <property type="match status" value="1"/>
</dbReference>
<protein>
    <recommendedName>
        <fullName evidence="7">TraD/TraG TraM recognition site domain-containing protein</fullName>
    </recommendedName>
</protein>
<dbReference type="OrthoDB" id="102453at2"/>
<proteinExistence type="predicted"/>
<dbReference type="CDD" id="cd01127">
    <property type="entry name" value="TrwB_TraG_TraD_VirD4"/>
    <property type="match status" value="1"/>
</dbReference>
<evidence type="ECO:0000313" key="8">
    <source>
        <dbReference type="EMBL" id="PWN59971.1"/>
    </source>
</evidence>
<evidence type="ECO:0000256" key="1">
    <source>
        <dbReference type="ARBA" id="ARBA00004651"/>
    </source>
</evidence>
<dbReference type="Pfam" id="PF12696">
    <property type="entry name" value="TraG-D_C"/>
    <property type="match status" value="1"/>
</dbReference>
<dbReference type="SUPFAM" id="SSF52540">
    <property type="entry name" value="P-loop containing nucleoside triphosphate hydrolases"/>
    <property type="match status" value="1"/>
</dbReference>
<sequence>MIENNYDKETYKKMSLVLVSFTLFLWIYMSYVTYYSVFRKFYSHPVLNDIIIRLQSDKPNPIISMGVVILLYLSAFLTFSPTKTIAKEKKEIVGLIGFSSLFLFFGLAVFQYFKDLGFLGVIFNAIFFFGFYFTLLEYRKKVAEDLKKDRRNIVESQFDQKREKIETPYSVNIPYQYQYNGALHKSYINIVNPFRATLVGGTPGSGKSYATIEEMLRQFTKKGFTGVVYDFKFPTLSRKQYNYTTWYQNNYKIKPSVYFVNFDDPEYCHRCNPILSDSLETIADAEENTKVLMLNINKTWVEKEGDFFTDSANVFAAMLMWYLKILTKKYDYDVCSIPHLVALSTLESTEILFLILKEYNELKPKMKPFSEALEKGALEQLAGQVASAGVALSKISSLEMNYILTGDDFSFDLNDPYAPKIVCLGNNPDRQLTYSAPIGLILTKLAKTLNKQGMDPSMYVVDEFPTVYVRGIDNLIATGRSNKIATVLGFQSFAQIIVNYGKEISDQMLRICGTRIMGQMMDDDAKIISENIGKQKILNISNTLSANDISIGNQTSMEDIVPLSTISQFSQGTFCGVIADDFSNKNDNKIFMGELLPPLDLKAREEDLPLPKIYDMTPDNLQEQINAYNLGNEAELNAIGDVLITKNINDWLLILKDTTTERNFYELFIHENNFEYTVFKQILEDLLFRSNLKDFLAALLNSAKSKQSKDNVLQRILTSEEVDILIQKMIRSGICYRHKQEILQAHNDNIYNDIYRVVALEVQDLKIDEEIYKDKQLKALAIKFFEKIATSDRFNDEIIRSQYQKITEKLRK</sequence>
<feature type="domain" description="TraD/TraG TraM recognition site" evidence="7">
    <location>
        <begin position="458"/>
        <end position="566"/>
    </location>
</feature>
<dbReference type="AlphaFoldDB" id="A0A316WEY3"/>
<feature type="transmembrane region" description="Helical" evidence="6">
    <location>
        <begin position="92"/>
        <end position="110"/>
    </location>
</feature>
<dbReference type="RefSeq" id="WP_109623816.1">
    <property type="nucleotide sequence ID" value="NZ_PPEI02000009.1"/>
</dbReference>
<evidence type="ECO:0000313" key="9">
    <source>
        <dbReference type="Proteomes" id="UP000236182"/>
    </source>
</evidence>
<name>A0A316WEY3_9FLAO</name>
<keyword evidence="5 6" id="KW-0472">Membrane</keyword>
<evidence type="ECO:0000259" key="7">
    <source>
        <dbReference type="Pfam" id="PF12696"/>
    </source>
</evidence>
<dbReference type="InterPro" id="IPR051539">
    <property type="entry name" value="T4SS-coupling_protein"/>
</dbReference>
<keyword evidence="2" id="KW-1003">Cell membrane</keyword>
<dbReference type="GO" id="GO:0005886">
    <property type="term" value="C:plasma membrane"/>
    <property type="evidence" value="ECO:0007669"/>
    <property type="project" value="UniProtKB-SubCell"/>
</dbReference>
<evidence type="ECO:0000256" key="3">
    <source>
        <dbReference type="ARBA" id="ARBA00022692"/>
    </source>
</evidence>
<evidence type="ECO:0000256" key="6">
    <source>
        <dbReference type="SAM" id="Phobius"/>
    </source>
</evidence>